<evidence type="ECO:0000313" key="8">
    <source>
        <dbReference type="Proteomes" id="UP000694388"/>
    </source>
</evidence>
<sequence>MVCQGYVWLRERGLDTELDGSAVRLCFRGLNPLPEGVTLAREPGATAKDCAMALLVVTTGAVLRFTLPAPSPSQHDALSSDIPLTSILCGLCPPDPHDPSGTFPIPPPPPHIPGAPLPSPPSTAWLSLGRQARFAVATTVGTILLVTLPAPGKKDEPRQVELCCSSAVQRFFTGWVPNVRGRAVDSPLPGSTAALSSHCSSTCELLLSLSFDLKLRVWNVDTESCISELSLLTLFSSSLLSQPPSPRFWLRISPGPSSALCLVVHLSWPQSLFCLLRLKENATKLVHMLNIYMRQSELRDIALTPDGIWALWNAEDGGTKVAYAAYPSDDDEVSWQGVVMFPFPSAQIHVPPHLDARESYMDYIFEPGRFCRQALNRALLIFRRGKDPEKAGITAWTYSLLRRNIITAVEGERGVDTSNSWARFLAYAAQYQHSAAKPLSFIVCPQSGLSLLLSAGGLSFLIPAHPFDRLALSPTGSLSNTMPFSFCTATVFLLDKAQQVSELLWGEDVDGGESHGEWMERDIEICSSLELEKFAHEAALLIWDKCSDMVHQLCVIPDLPTMVRPLLEALHPSSPDGSNSGSDVCTLHAGSLPTSAVAAVTVRASRLRLHISFSLLAILNAALNMDRHHRLLRTLIKSTLHLCQAYRLLYQTARSLVTLPTMSITSIEVTMRHLSVLDSRPLATHLAAPVSVAEGLLLASGPTSLLQASKAAGSTSWPQILTQLCQSLMHLLWPENPSFSLGEFMLRQHQLPQLQEFCLELLSWSTQNRNVCMLALGQAYLFTGEAEKALSCFLKAAQAAANERDVQLRLLPPDSSPSPPGSLEMNYYRKVILQLEACSLPELIISVAKVALEKSSRDDGNVVMFQSHLFLQLLELARYHEAQQLLAQMKDPQGQKSCLRKLVTSLLDNSHFDLLTTLPFGDLQLEVVSILESRARSVDVVTGCLYELLYAFHIKQQNYRKAAAAMLELAWRLGREAKDEDGRAKQVDAYMVTINALSIVRAPNAWLVMPLSQGERGGTSPKRSHDGEIVPAPVEKKLVVLELWELERELLLARCHLALSRRYSQLHGRVRPPDLMPGLLQAGLFDMALALSKSFKLSCTPVFEALALKCVTLQLGGDEARNEAWDWLAANELPPGNRGKDGSSVADEAWTYLQYLLKRERGKEYYTTVMGKVLSHGLPPPTWLLLECKHRNLASLLRLLLSHGRLSTAASLAIKALTLVTTPLTGGVIPGAFPPPLCLPFSAIDQIAAALSNQPPLEHWEQLHTKLLAALDGYLNKATRESHEMESQAAERARFIAA</sequence>
<dbReference type="Pfam" id="PF23354">
    <property type="entry name" value="TPR_NUP160_120_M"/>
    <property type="match status" value="1"/>
</dbReference>
<dbReference type="Pfam" id="PF23347">
    <property type="entry name" value="TPR_Nup160_C"/>
    <property type="match status" value="1"/>
</dbReference>
<keyword evidence="3" id="KW-0539">Nucleus</keyword>
<evidence type="ECO:0008006" key="9">
    <source>
        <dbReference type="Google" id="ProtNLM"/>
    </source>
</evidence>
<dbReference type="GO" id="GO:0017056">
    <property type="term" value="F:structural constituent of nuclear pore"/>
    <property type="evidence" value="ECO:0007669"/>
    <property type="project" value="TreeGrafter"/>
</dbReference>
<dbReference type="PANTHER" id="PTHR21286:SF0">
    <property type="entry name" value="NUCLEAR PORE COMPLEX PROTEIN NUP160"/>
    <property type="match status" value="1"/>
</dbReference>
<dbReference type="GO" id="GO:0005643">
    <property type="term" value="C:nuclear pore"/>
    <property type="evidence" value="ECO:0007669"/>
    <property type="project" value="UniProtKB-ARBA"/>
</dbReference>
<feature type="domain" description="NUP160 middle TPR" evidence="6">
    <location>
        <begin position="733"/>
        <end position="998"/>
    </location>
</feature>
<proteinExistence type="predicted"/>
<evidence type="ECO:0000256" key="3">
    <source>
        <dbReference type="ARBA" id="ARBA00023242"/>
    </source>
</evidence>
<dbReference type="InterPro" id="IPR056536">
    <property type="entry name" value="TPR_NUP160_C"/>
</dbReference>
<protein>
    <recommendedName>
        <fullName evidence="9">Nuclear pore complex protein Nup160</fullName>
    </recommendedName>
</protein>
<dbReference type="Proteomes" id="UP000694388">
    <property type="component" value="Unplaced"/>
</dbReference>
<dbReference type="PANTHER" id="PTHR21286">
    <property type="entry name" value="NUCLEAR PORE COMPLEX PROTEIN NUP160"/>
    <property type="match status" value="1"/>
</dbReference>
<evidence type="ECO:0000256" key="2">
    <source>
        <dbReference type="ARBA" id="ARBA00022448"/>
    </source>
</evidence>
<evidence type="ECO:0000313" key="7">
    <source>
        <dbReference type="Ensembl" id="ENSEBUP00000011399.1"/>
    </source>
</evidence>
<feature type="domain" description="NUP160 C-terminal TPR" evidence="5">
    <location>
        <begin position="1042"/>
        <end position="1285"/>
    </location>
</feature>
<name>A0A8C4Q8Y7_EPTBU</name>
<evidence type="ECO:0000256" key="1">
    <source>
        <dbReference type="ARBA" id="ARBA00004123"/>
    </source>
</evidence>
<feature type="domain" description="Nucleoporin Nup120/160 beta-propeller" evidence="4">
    <location>
        <begin position="14"/>
        <end position="467"/>
    </location>
</feature>
<evidence type="ECO:0000259" key="4">
    <source>
        <dbReference type="Pfam" id="PF11715"/>
    </source>
</evidence>
<reference evidence="7" key="2">
    <citation type="submission" date="2025-09" db="UniProtKB">
        <authorList>
            <consortium name="Ensembl"/>
        </authorList>
    </citation>
    <scope>IDENTIFICATION</scope>
</reference>
<dbReference type="Pfam" id="PF11715">
    <property type="entry name" value="Beta-prop_Nup120_160"/>
    <property type="match status" value="1"/>
</dbReference>
<dbReference type="OMA" id="TLWKNNM"/>
<dbReference type="Ensembl" id="ENSEBUT00000011968.1">
    <property type="protein sequence ID" value="ENSEBUP00000011399.1"/>
    <property type="gene ID" value="ENSEBUG00000007314.1"/>
</dbReference>
<evidence type="ECO:0000259" key="5">
    <source>
        <dbReference type="Pfam" id="PF23347"/>
    </source>
</evidence>
<keyword evidence="2" id="KW-0813">Transport</keyword>
<dbReference type="GeneTree" id="ENSGT00390000000972"/>
<comment type="subcellular location">
    <subcellularLocation>
        <location evidence="1">Nucleus</location>
    </subcellularLocation>
</comment>
<dbReference type="InterPro" id="IPR021717">
    <property type="entry name" value="Nucleoporin_Nup160"/>
</dbReference>
<dbReference type="InterPro" id="IPR056535">
    <property type="entry name" value="TPR_NUP160_M"/>
</dbReference>
<dbReference type="InterPro" id="IPR059141">
    <property type="entry name" value="Beta-prop_Nup120_160"/>
</dbReference>
<reference evidence="7" key="1">
    <citation type="submission" date="2025-08" db="UniProtKB">
        <authorList>
            <consortium name="Ensembl"/>
        </authorList>
    </citation>
    <scope>IDENTIFICATION</scope>
</reference>
<accession>A0A8C4Q8Y7</accession>
<evidence type="ECO:0000259" key="6">
    <source>
        <dbReference type="Pfam" id="PF23354"/>
    </source>
</evidence>
<keyword evidence="8" id="KW-1185">Reference proteome</keyword>
<organism evidence="7 8">
    <name type="scientific">Eptatretus burgeri</name>
    <name type="common">Inshore hagfish</name>
    <dbReference type="NCBI Taxonomy" id="7764"/>
    <lineage>
        <taxon>Eukaryota</taxon>
        <taxon>Metazoa</taxon>
        <taxon>Chordata</taxon>
        <taxon>Craniata</taxon>
        <taxon>Vertebrata</taxon>
        <taxon>Cyclostomata</taxon>
        <taxon>Myxini</taxon>
        <taxon>Myxiniformes</taxon>
        <taxon>Myxinidae</taxon>
        <taxon>Eptatretinae</taxon>
        <taxon>Eptatretus</taxon>
    </lineage>
</organism>